<dbReference type="PROSITE" id="PS00108">
    <property type="entry name" value="PROTEIN_KINASE_ST"/>
    <property type="match status" value="1"/>
</dbReference>
<organism evidence="8 9">
    <name type="scientific">Streptosporangium vulgare</name>
    <dbReference type="NCBI Taxonomy" id="46190"/>
    <lineage>
        <taxon>Bacteria</taxon>
        <taxon>Bacillati</taxon>
        <taxon>Actinomycetota</taxon>
        <taxon>Actinomycetes</taxon>
        <taxon>Streptosporangiales</taxon>
        <taxon>Streptosporangiaceae</taxon>
        <taxon>Streptosporangium</taxon>
    </lineage>
</organism>
<sequence>MTEPLTGEDPPRLGAFELVGRLGEGGQGIVYLGRGPGGEQVAVKLLHHGLAGDPEARARFLREVSVAQRVARFCTAAVLHADLAGSRPYIVSEYVPGPSLRLLVDREGPRRGASLERLAVSTATALSAIHRAGILHRDFKPANVLMGPEGPVVIDFGIARALDSPGMTATGVAMGTPSYLAPEQLGSGEVTPAADVFAWGVTMVFAATGTPAFGQDSIAVVINRILNAQPELGALEGPLRDLIAACLSKDPALRPTAEQLVSHLMGAAPTTPVPRPAVSPTPGPMAAPGPVPGMTTGQAGPPAAGHGAQGRPGPWQGGPEQNGPGRDKPEPDPRKAPRPVGLLLAGVAVVAALGATAGAVAFLQDDGKAATTRPAATPTVSKSVEQKPTLVPEVPKKSPKSKETASEPPWEPEEESEPSWEPEEDWEPPSEPPWEPEENTEEATSAAEKPTRKPSRSPSPAAPKPTASPRPSGTPKPSSSPKPTAGPTTAKPTVKPTVTVTVKPSPKPTPQKPNPYTATGVCGSGYKVVDSRALGSAATVYLLYNTAQGRNCVVTMSRYVFPSKIAMNAILQVKGGAAASNPGRFTVYAGPVRLPAAKKCVIWGGSHGSLSWKSGWSHCG</sequence>
<dbReference type="Gene3D" id="3.30.200.20">
    <property type="entry name" value="Phosphorylase Kinase, domain 1"/>
    <property type="match status" value="1"/>
</dbReference>
<feature type="compositionally biased region" description="Low complexity" evidence="5">
    <location>
        <begin position="292"/>
        <end position="314"/>
    </location>
</feature>
<feature type="domain" description="Protein kinase" evidence="7">
    <location>
        <begin position="16"/>
        <end position="266"/>
    </location>
</feature>
<feature type="compositionally biased region" description="Low complexity" evidence="5">
    <location>
        <begin position="370"/>
        <end position="379"/>
    </location>
</feature>
<dbReference type="InterPro" id="IPR008271">
    <property type="entry name" value="Ser/Thr_kinase_AS"/>
</dbReference>
<dbReference type="PANTHER" id="PTHR43289">
    <property type="entry name" value="MITOGEN-ACTIVATED PROTEIN KINASE KINASE KINASE 20-RELATED"/>
    <property type="match status" value="1"/>
</dbReference>
<evidence type="ECO:0000313" key="8">
    <source>
        <dbReference type="EMBL" id="MFB9678738.1"/>
    </source>
</evidence>
<dbReference type="PROSITE" id="PS50011">
    <property type="entry name" value="PROTEIN_KINASE_DOM"/>
    <property type="match status" value="1"/>
</dbReference>
<feature type="transmembrane region" description="Helical" evidence="6">
    <location>
        <begin position="340"/>
        <end position="363"/>
    </location>
</feature>
<feature type="region of interest" description="Disordered" evidence="5">
    <location>
        <begin position="267"/>
        <end position="338"/>
    </location>
</feature>
<dbReference type="Pfam" id="PF00069">
    <property type="entry name" value="Pkinase"/>
    <property type="match status" value="1"/>
</dbReference>
<feature type="region of interest" description="Disordered" evidence="5">
    <location>
        <begin position="370"/>
        <end position="516"/>
    </location>
</feature>
<dbReference type="GO" id="GO:0016301">
    <property type="term" value="F:kinase activity"/>
    <property type="evidence" value="ECO:0007669"/>
    <property type="project" value="UniProtKB-KW"/>
</dbReference>
<keyword evidence="1" id="KW-0808">Transferase</keyword>
<evidence type="ECO:0000313" key="9">
    <source>
        <dbReference type="Proteomes" id="UP001589610"/>
    </source>
</evidence>
<keyword evidence="6" id="KW-1133">Transmembrane helix</keyword>
<evidence type="ECO:0000256" key="5">
    <source>
        <dbReference type="SAM" id="MobiDB-lite"/>
    </source>
</evidence>
<evidence type="ECO:0000256" key="2">
    <source>
        <dbReference type="ARBA" id="ARBA00022741"/>
    </source>
</evidence>
<keyword evidence="6" id="KW-0472">Membrane</keyword>
<evidence type="ECO:0000256" key="6">
    <source>
        <dbReference type="SAM" id="Phobius"/>
    </source>
</evidence>
<evidence type="ECO:0000256" key="3">
    <source>
        <dbReference type="ARBA" id="ARBA00022777"/>
    </source>
</evidence>
<gene>
    <name evidence="8" type="ORF">ACFFRH_24935</name>
</gene>
<feature type="compositionally biased region" description="Basic and acidic residues" evidence="5">
    <location>
        <begin position="325"/>
        <end position="335"/>
    </location>
</feature>
<keyword evidence="6" id="KW-0812">Transmembrane</keyword>
<feature type="compositionally biased region" description="Pro residues" evidence="5">
    <location>
        <begin position="271"/>
        <end position="291"/>
    </location>
</feature>
<dbReference type="PANTHER" id="PTHR43289:SF34">
    <property type="entry name" value="SERINE_THREONINE-PROTEIN KINASE YBDM-RELATED"/>
    <property type="match status" value="1"/>
</dbReference>
<reference evidence="8 9" key="1">
    <citation type="submission" date="2024-09" db="EMBL/GenBank/DDBJ databases">
        <authorList>
            <person name="Sun Q."/>
            <person name="Mori K."/>
        </authorList>
    </citation>
    <scope>NUCLEOTIDE SEQUENCE [LARGE SCALE GENOMIC DNA]</scope>
    <source>
        <strain evidence="8 9">JCM 3028</strain>
    </source>
</reference>
<dbReference type="Proteomes" id="UP001589610">
    <property type="component" value="Unassembled WGS sequence"/>
</dbReference>
<dbReference type="InterPro" id="IPR011009">
    <property type="entry name" value="Kinase-like_dom_sf"/>
</dbReference>
<dbReference type="InterPro" id="IPR000719">
    <property type="entry name" value="Prot_kinase_dom"/>
</dbReference>
<keyword evidence="3 8" id="KW-0418">Kinase</keyword>
<dbReference type="Gene3D" id="1.10.510.10">
    <property type="entry name" value="Transferase(Phosphotransferase) domain 1"/>
    <property type="match status" value="1"/>
</dbReference>
<feature type="compositionally biased region" description="Pro residues" evidence="5">
    <location>
        <begin position="460"/>
        <end position="480"/>
    </location>
</feature>
<accession>A0ABV5TMA2</accession>
<comment type="caution">
    <text evidence="8">The sequence shown here is derived from an EMBL/GenBank/DDBJ whole genome shotgun (WGS) entry which is preliminary data.</text>
</comment>
<dbReference type="CDD" id="cd14014">
    <property type="entry name" value="STKc_PknB_like"/>
    <property type="match status" value="1"/>
</dbReference>
<feature type="compositionally biased region" description="Low complexity" evidence="5">
    <location>
        <begin position="481"/>
        <end position="504"/>
    </location>
</feature>
<dbReference type="SUPFAM" id="SSF56112">
    <property type="entry name" value="Protein kinase-like (PK-like)"/>
    <property type="match status" value="1"/>
</dbReference>
<dbReference type="EMBL" id="JBHMBS010000012">
    <property type="protein sequence ID" value="MFB9678738.1"/>
    <property type="molecule type" value="Genomic_DNA"/>
</dbReference>
<dbReference type="RefSeq" id="WP_344747531.1">
    <property type="nucleotide sequence ID" value="NZ_BAAAWW010000132.1"/>
</dbReference>
<feature type="compositionally biased region" description="Basic and acidic residues" evidence="5">
    <location>
        <begin position="394"/>
        <end position="405"/>
    </location>
</feature>
<feature type="compositionally biased region" description="Acidic residues" evidence="5">
    <location>
        <begin position="410"/>
        <end position="441"/>
    </location>
</feature>
<name>A0ABV5TMA2_9ACTN</name>
<evidence type="ECO:0000259" key="7">
    <source>
        <dbReference type="PROSITE" id="PS50011"/>
    </source>
</evidence>
<evidence type="ECO:0000256" key="1">
    <source>
        <dbReference type="ARBA" id="ARBA00022679"/>
    </source>
</evidence>
<keyword evidence="2" id="KW-0547">Nucleotide-binding</keyword>
<protein>
    <submittedName>
        <fullName evidence="8">Protein kinase</fullName>
    </submittedName>
</protein>
<evidence type="ECO:0000256" key="4">
    <source>
        <dbReference type="ARBA" id="ARBA00022840"/>
    </source>
</evidence>
<proteinExistence type="predicted"/>
<keyword evidence="4" id="KW-0067">ATP-binding</keyword>
<keyword evidence="9" id="KW-1185">Reference proteome</keyword>